<dbReference type="InterPro" id="IPR020846">
    <property type="entry name" value="MFS_dom"/>
</dbReference>
<feature type="transmembrane region" description="Helical" evidence="5">
    <location>
        <begin position="186"/>
        <end position="206"/>
    </location>
</feature>
<comment type="subcellular location">
    <subcellularLocation>
        <location evidence="1">Membrane</location>
        <topology evidence="1">Multi-pass membrane protein</topology>
    </subcellularLocation>
</comment>
<feature type="transmembrane region" description="Helical" evidence="5">
    <location>
        <begin position="212"/>
        <end position="232"/>
    </location>
</feature>
<organism evidence="7 8">
    <name type="scientific">Lepidopterella palustris CBS 459.81</name>
    <dbReference type="NCBI Taxonomy" id="1314670"/>
    <lineage>
        <taxon>Eukaryota</taxon>
        <taxon>Fungi</taxon>
        <taxon>Dikarya</taxon>
        <taxon>Ascomycota</taxon>
        <taxon>Pezizomycotina</taxon>
        <taxon>Dothideomycetes</taxon>
        <taxon>Pleosporomycetidae</taxon>
        <taxon>Mytilinidiales</taxon>
        <taxon>Argynnaceae</taxon>
        <taxon>Lepidopterella</taxon>
    </lineage>
</organism>
<evidence type="ECO:0000256" key="4">
    <source>
        <dbReference type="ARBA" id="ARBA00023136"/>
    </source>
</evidence>
<dbReference type="EMBL" id="KV745091">
    <property type="protein sequence ID" value="OCK77932.1"/>
    <property type="molecule type" value="Genomic_DNA"/>
</dbReference>
<feature type="transmembrane region" description="Helical" evidence="5">
    <location>
        <begin position="462"/>
        <end position="486"/>
    </location>
</feature>
<keyword evidence="8" id="KW-1185">Reference proteome</keyword>
<dbReference type="GO" id="GO:0022857">
    <property type="term" value="F:transmembrane transporter activity"/>
    <property type="evidence" value="ECO:0007669"/>
    <property type="project" value="InterPro"/>
</dbReference>
<keyword evidence="4 5" id="KW-0472">Membrane</keyword>
<evidence type="ECO:0000256" key="3">
    <source>
        <dbReference type="ARBA" id="ARBA00022989"/>
    </source>
</evidence>
<dbReference type="Proteomes" id="UP000250266">
    <property type="component" value="Unassembled WGS sequence"/>
</dbReference>
<evidence type="ECO:0000313" key="8">
    <source>
        <dbReference type="Proteomes" id="UP000250266"/>
    </source>
</evidence>
<reference evidence="7 8" key="1">
    <citation type="journal article" date="2016" name="Nat. Commun.">
        <title>Ectomycorrhizal ecology is imprinted in the genome of the dominant symbiotic fungus Cenococcum geophilum.</title>
        <authorList>
            <consortium name="DOE Joint Genome Institute"/>
            <person name="Peter M."/>
            <person name="Kohler A."/>
            <person name="Ohm R.A."/>
            <person name="Kuo A."/>
            <person name="Krutzmann J."/>
            <person name="Morin E."/>
            <person name="Arend M."/>
            <person name="Barry K.W."/>
            <person name="Binder M."/>
            <person name="Choi C."/>
            <person name="Clum A."/>
            <person name="Copeland A."/>
            <person name="Grisel N."/>
            <person name="Haridas S."/>
            <person name="Kipfer T."/>
            <person name="LaButti K."/>
            <person name="Lindquist E."/>
            <person name="Lipzen A."/>
            <person name="Maire R."/>
            <person name="Meier B."/>
            <person name="Mihaltcheva S."/>
            <person name="Molinier V."/>
            <person name="Murat C."/>
            <person name="Poggeler S."/>
            <person name="Quandt C.A."/>
            <person name="Sperisen C."/>
            <person name="Tritt A."/>
            <person name="Tisserant E."/>
            <person name="Crous P.W."/>
            <person name="Henrissat B."/>
            <person name="Nehls U."/>
            <person name="Egli S."/>
            <person name="Spatafora J.W."/>
            <person name="Grigoriev I.V."/>
            <person name="Martin F.M."/>
        </authorList>
    </citation>
    <scope>NUCLEOTIDE SEQUENCE [LARGE SCALE GENOMIC DNA]</scope>
    <source>
        <strain evidence="7 8">CBS 459.81</strain>
    </source>
</reference>
<dbReference type="PANTHER" id="PTHR23502:SF50">
    <property type="entry name" value="TRANSPORTER, PUTATIVE (AFU_ORTHOLOGUE AFUA_5G00430)-RELATED"/>
    <property type="match status" value="1"/>
</dbReference>
<protein>
    <submittedName>
        <fullName evidence="7">MFS general substrate transporter</fullName>
    </submittedName>
</protein>
<keyword evidence="2 5" id="KW-0812">Transmembrane</keyword>
<feature type="transmembrane region" description="Helical" evidence="5">
    <location>
        <begin position="56"/>
        <end position="78"/>
    </location>
</feature>
<evidence type="ECO:0000259" key="6">
    <source>
        <dbReference type="PROSITE" id="PS50850"/>
    </source>
</evidence>
<evidence type="ECO:0000256" key="1">
    <source>
        <dbReference type="ARBA" id="ARBA00004141"/>
    </source>
</evidence>
<feature type="domain" description="Major facilitator superfamily (MFS) profile" evidence="6">
    <location>
        <begin position="55"/>
        <end position="515"/>
    </location>
</feature>
<evidence type="ECO:0000256" key="2">
    <source>
        <dbReference type="ARBA" id="ARBA00022692"/>
    </source>
</evidence>
<sequence length="538" mass="59186">MPTSEDVEVAQTSSEPWAPGTVQIEALEGSREHIMLQPQPSTDPNDPLNWSKIRKIINYSLVCFYAFMSFVLLDIGTVIWSTLNEDLGISYDDLNNSFAANTAGLALGGVIFIPFALKYGRRPVYIVSTAVLLATAIWQAKFNTTAELILINVLNGLAGATSETMVQITVADLFFVHQRGTMNGIYLMMVSAGTFLAPVAAGYSAVSQGWRWIWWWCAIFLAVSLLGFILFFEETKYIPIMASQSVSLPEGTMANVSADDKTSKAYTSHSVLHTIDNRIPMKSYGQRLSITTSSPGSFMKFFRHTYQPFIILFSFPAVVYTAIIYGSLLAWFSVILTTLSTYFAAPPYNFSAFGIGLLNLPPFIGSIFGALVGGPINDWLILKLARRNGGIFEPEMRLYLALPSILILPASVFMYGYSMANGNHWIVPCVGTALFGFSFNALGDMNLTYLTDCYKEVVGDSLVAVAFVRNAFATVIVCALTSWINGLGLHNMFTSAGCIALLLSLTTLPMIIWGKKARIITAQTYKKMAARQFNPREL</sequence>
<dbReference type="SUPFAM" id="SSF103473">
    <property type="entry name" value="MFS general substrate transporter"/>
    <property type="match status" value="1"/>
</dbReference>
<gene>
    <name evidence="7" type="ORF">K432DRAFT_418305</name>
</gene>
<dbReference type="AlphaFoldDB" id="A0A8E2E5V4"/>
<dbReference type="InterPro" id="IPR036259">
    <property type="entry name" value="MFS_trans_sf"/>
</dbReference>
<evidence type="ECO:0000256" key="5">
    <source>
        <dbReference type="SAM" id="Phobius"/>
    </source>
</evidence>
<feature type="transmembrane region" description="Helical" evidence="5">
    <location>
        <begin position="492"/>
        <end position="513"/>
    </location>
</feature>
<dbReference type="OrthoDB" id="5215911at2759"/>
<evidence type="ECO:0000313" key="7">
    <source>
        <dbReference type="EMBL" id="OCK77932.1"/>
    </source>
</evidence>
<dbReference type="PANTHER" id="PTHR23502">
    <property type="entry name" value="MAJOR FACILITATOR SUPERFAMILY"/>
    <property type="match status" value="1"/>
</dbReference>
<dbReference type="PROSITE" id="PS50850">
    <property type="entry name" value="MFS"/>
    <property type="match status" value="1"/>
</dbReference>
<feature type="transmembrane region" description="Helical" evidence="5">
    <location>
        <begin position="424"/>
        <end position="442"/>
    </location>
</feature>
<dbReference type="Gene3D" id="1.20.1250.20">
    <property type="entry name" value="MFS general substrate transporter like domains"/>
    <property type="match status" value="1"/>
</dbReference>
<accession>A0A8E2E5V4</accession>
<feature type="transmembrane region" description="Helical" evidence="5">
    <location>
        <begin position="398"/>
        <end position="418"/>
    </location>
</feature>
<feature type="transmembrane region" description="Helical" evidence="5">
    <location>
        <begin position="98"/>
        <end position="117"/>
    </location>
</feature>
<feature type="transmembrane region" description="Helical" evidence="5">
    <location>
        <begin position="352"/>
        <end position="377"/>
    </location>
</feature>
<dbReference type="InterPro" id="IPR011701">
    <property type="entry name" value="MFS"/>
</dbReference>
<feature type="transmembrane region" description="Helical" evidence="5">
    <location>
        <begin position="309"/>
        <end position="332"/>
    </location>
</feature>
<dbReference type="GO" id="GO:0005886">
    <property type="term" value="C:plasma membrane"/>
    <property type="evidence" value="ECO:0007669"/>
    <property type="project" value="TreeGrafter"/>
</dbReference>
<dbReference type="Pfam" id="PF07690">
    <property type="entry name" value="MFS_1"/>
    <property type="match status" value="1"/>
</dbReference>
<proteinExistence type="predicted"/>
<keyword evidence="3 5" id="KW-1133">Transmembrane helix</keyword>
<name>A0A8E2E5V4_9PEZI</name>